<feature type="chain" id="PRO_5037254581" evidence="1">
    <location>
        <begin position="20"/>
        <end position="192"/>
    </location>
</feature>
<dbReference type="EMBL" id="BMZD01000007">
    <property type="protein sequence ID" value="GHA04273.1"/>
    <property type="molecule type" value="Genomic_DNA"/>
</dbReference>
<gene>
    <name evidence="2" type="ORF">GCM10011617_26610</name>
</gene>
<accession>A0A918VK79</accession>
<feature type="signal peptide" evidence="1">
    <location>
        <begin position="1"/>
        <end position="19"/>
    </location>
</feature>
<reference evidence="2" key="2">
    <citation type="submission" date="2020-09" db="EMBL/GenBank/DDBJ databases">
        <authorList>
            <person name="Sun Q."/>
            <person name="Kim S."/>
        </authorList>
    </citation>
    <scope>NUCLEOTIDE SEQUENCE</scope>
    <source>
        <strain evidence="2">KCTC 32422</strain>
    </source>
</reference>
<comment type="caution">
    <text evidence="2">The sequence shown here is derived from an EMBL/GenBank/DDBJ whole genome shotgun (WGS) entry which is preliminary data.</text>
</comment>
<organism evidence="2 3">
    <name type="scientific">Novosphingobium arvoryzae</name>
    <dbReference type="NCBI Taxonomy" id="1256514"/>
    <lineage>
        <taxon>Bacteria</taxon>
        <taxon>Pseudomonadati</taxon>
        <taxon>Pseudomonadota</taxon>
        <taxon>Alphaproteobacteria</taxon>
        <taxon>Sphingomonadales</taxon>
        <taxon>Sphingomonadaceae</taxon>
        <taxon>Novosphingobium</taxon>
    </lineage>
</organism>
<evidence type="ECO:0000256" key="1">
    <source>
        <dbReference type="SAM" id="SignalP"/>
    </source>
</evidence>
<protein>
    <submittedName>
        <fullName evidence="2">Uncharacterized protein</fullName>
    </submittedName>
</protein>
<reference evidence="2" key="1">
    <citation type="journal article" date="2014" name="Int. J. Syst. Evol. Microbiol.">
        <title>Complete genome sequence of Corynebacterium casei LMG S-19264T (=DSM 44701T), isolated from a smear-ripened cheese.</title>
        <authorList>
            <consortium name="US DOE Joint Genome Institute (JGI-PGF)"/>
            <person name="Walter F."/>
            <person name="Albersmeier A."/>
            <person name="Kalinowski J."/>
            <person name="Ruckert C."/>
        </authorList>
    </citation>
    <scope>NUCLEOTIDE SEQUENCE</scope>
    <source>
        <strain evidence="2">KCTC 32422</strain>
    </source>
</reference>
<sequence>MQPAVYLLAPLALLLPGVAAEPDVPVEPAAELAGISGPVSRPETAMPETLSEIAESFRPRSAQQVRIEQRVTIRISPRAAPLPMMPSALADLDGGRRGEPRFIERKMGKCLALNGIAGVQAGPRNKLMLMLRDGRVVSATLDKACQGRDYYSGFLVAKNADGMLCTGRDELLSRSGSNCKVSGFRQIVEVDD</sequence>
<dbReference type="AlphaFoldDB" id="A0A918VK79"/>
<evidence type="ECO:0000313" key="3">
    <source>
        <dbReference type="Proteomes" id="UP000634139"/>
    </source>
</evidence>
<proteinExistence type="predicted"/>
<evidence type="ECO:0000313" key="2">
    <source>
        <dbReference type="EMBL" id="GHA04273.1"/>
    </source>
</evidence>
<keyword evidence="1" id="KW-0732">Signal</keyword>
<dbReference type="Proteomes" id="UP000634139">
    <property type="component" value="Unassembled WGS sequence"/>
</dbReference>
<keyword evidence="3" id="KW-1185">Reference proteome</keyword>
<dbReference type="RefSeq" id="WP_189542360.1">
    <property type="nucleotide sequence ID" value="NZ_BMZD01000007.1"/>
</dbReference>
<name>A0A918VK79_9SPHN</name>